<name>A0A6A4H3Q0_9AGAR</name>
<feature type="compositionally biased region" description="Basic and acidic residues" evidence="1">
    <location>
        <begin position="244"/>
        <end position="253"/>
    </location>
</feature>
<gene>
    <name evidence="3" type="ORF">BT96DRAFT_944349</name>
</gene>
<evidence type="ECO:0000313" key="3">
    <source>
        <dbReference type="EMBL" id="KAE9392802.1"/>
    </source>
</evidence>
<feature type="domain" description="G-patch" evidence="2">
    <location>
        <begin position="87"/>
        <end position="113"/>
    </location>
</feature>
<dbReference type="AlphaFoldDB" id="A0A6A4H3Q0"/>
<dbReference type="EMBL" id="ML769587">
    <property type="protein sequence ID" value="KAE9392802.1"/>
    <property type="molecule type" value="Genomic_DNA"/>
</dbReference>
<dbReference type="PROSITE" id="PS50174">
    <property type="entry name" value="G_PATCH"/>
    <property type="match status" value="1"/>
</dbReference>
<dbReference type="OrthoDB" id="2538319at2759"/>
<dbReference type="Proteomes" id="UP000799118">
    <property type="component" value="Unassembled WGS sequence"/>
</dbReference>
<proteinExistence type="predicted"/>
<accession>A0A6A4H3Q0</accession>
<dbReference type="InterPro" id="IPR039146">
    <property type="entry name" value="GPANK1"/>
</dbReference>
<feature type="region of interest" description="Disordered" evidence="1">
    <location>
        <begin position="231"/>
        <end position="263"/>
    </location>
</feature>
<dbReference type="PANTHER" id="PTHR20923:SF1">
    <property type="entry name" value="G PATCH DOMAIN AND ANKYRIN REPEAT-CONTAINING PROTEIN 1"/>
    <property type="match status" value="1"/>
</dbReference>
<dbReference type="PANTHER" id="PTHR20923">
    <property type="entry name" value="BAT4 PROTEIN-RELATED"/>
    <property type="match status" value="1"/>
</dbReference>
<protein>
    <recommendedName>
        <fullName evidence="2">G-patch domain-containing protein</fullName>
    </recommendedName>
</protein>
<reference evidence="3" key="1">
    <citation type="journal article" date="2019" name="Environ. Microbiol.">
        <title>Fungal ecological strategies reflected in gene transcription - a case study of two litter decomposers.</title>
        <authorList>
            <person name="Barbi F."/>
            <person name="Kohler A."/>
            <person name="Barry K."/>
            <person name="Baskaran P."/>
            <person name="Daum C."/>
            <person name="Fauchery L."/>
            <person name="Ihrmark K."/>
            <person name="Kuo A."/>
            <person name="LaButti K."/>
            <person name="Lipzen A."/>
            <person name="Morin E."/>
            <person name="Grigoriev I.V."/>
            <person name="Henrissat B."/>
            <person name="Lindahl B."/>
            <person name="Martin F."/>
        </authorList>
    </citation>
    <scope>NUCLEOTIDE SEQUENCE</scope>
    <source>
        <strain evidence="3">JB14</strain>
    </source>
</reference>
<evidence type="ECO:0000313" key="4">
    <source>
        <dbReference type="Proteomes" id="UP000799118"/>
    </source>
</evidence>
<dbReference type="GO" id="GO:0003676">
    <property type="term" value="F:nucleic acid binding"/>
    <property type="evidence" value="ECO:0007669"/>
    <property type="project" value="InterPro"/>
</dbReference>
<feature type="compositionally biased region" description="Basic and acidic residues" evidence="1">
    <location>
        <begin position="164"/>
        <end position="175"/>
    </location>
</feature>
<sequence length="263" mass="29164">MATTAFTIYSHYDPQDRELLEIETGQATTDADSATDEVVWQSEAVKAFKRKQAPPPRFVQPHMLARNPPPSPTQSPFKPPVFLTLGPSNKGWAMLQNSGWNEGEALGLQRDSGKAKAKGKGKSMVKQEEIQVDLVGDGEITEIRKVSVVDLTEELSDSESESDDTSRTRVEPDHSGRKALLTPITTVLKSDRLGIGLKAKTVGPHKASMKRVTHNAAALAAHYQRAEEARVRKKKWGSGRRGFAKRDKEESRQRQNLYAYLNS</sequence>
<feature type="compositionally biased region" description="Acidic residues" evidence="1">
    <location>
        <begin position="153"/>
        <end position="163"/>
    </location>
</feature>
<keyword evidence="4" id="KW-1185">Reference proteome</keyword>
<organism evidence="3 4">
    <name type="scientific">Gymnopus androsaceus JB14</name>
    <dbReference type="NCBI Taxonomy" id="1447944"/>
    <lineage>
        <taxon>Eukaryota</taxon>
        <taxon>Fungi</taxon>
        <taxon>Dikarya</taxon>
        <taxon>Basidiomycota</taxon>
        <taxon>Agaricomycotina</taxon>
        <taxon>Agaricomycetes</taxon>
        <taxon>Agaricomycetidae</taxon>
        <taxon>Agaricales</taxon>
        <taxon>Marasmiineae</taxon>
        <taxon>Omphalotaceae</taxon>
        <taxon>Gymnopus</taxon>
    </lineage>
</organism>
<evidence type="ECO:0000256" key="1">
    <source>
        <dbReference type="SAM" id="MobiDB-lite"/>
    </source>
</evidence>
<evidence type="ECO:0000259" key="2">
    <source>
        <dbReference type="PROSITE" id="PS50174"/>
    </source>
</evidence>
<feature type="region of interest" description="Disordered" evidence="1">
    <location>
        <begin position="153"/>
        <end position="175"/>
    </location>
</feature>
<feature type="region of interest" description="Disordered" evidence="1">
    <location>
        <begin position="49"/>
        <end position="76"/>
    </location>
</feature>
<dbReference type="InterPro" id="IPR000467">
    <property type="entry name" value="G_patch_dom"/>
</dbReference>
<feature type="compositionally biased region" description="Pro residues" evidence="1">
    <location>
        <begin position="67"/>
        <end position="76"/>
    </location>
</feature>